<keyword evidence="4" id="KW-0804">Transcription</keyword>
<keyword evidence="3" id="KW-0238">DNA-binding</keyword>
<comment type="subcellular location">
    <subcellularLocation>
        <location evidence="1">Nucleus</location>
    </subcellularLocation>
</comment>
<name>A0A8T0V272_PANVG</name>
<dbReference type="PANTHER" id="PTHR31384">
    <property type="entry name" value="AUXIN RESPONSE FACTOR 4-RELATED"/>
    <property type="match status" value="1"/>
</dbReference>
<keyword evidence="8" id="KW-1185">Reference proteome</keyword>
<dbReference type="SMART" id="SM01019">
    <property type="entry name" value="B3"/>
    <property type="match status" value="1"/>
</dbReference>
<dbReference type="Pfam" id="PF02362">
    <property type="entry name" value="B3"/>
    <property type="match status" value="1"/>
</dbReference>
<reference evidence="7" key="1">
    <citation type="submission" date="2020-05" db="EMBL/GenBank/DDBJ databases">
        <title>WGS assembly of Panicum virgatum.</title>
        <authorList>
            <person name="Lovell J.T."/>
            <person name="Jenkins J."/>
            <person name="Shu S."/>
            <person name="Juenger T.E."/>
            <person name="Schmutz J."/>
        </authorList>
    </citation>
    <scope>NUCLEOTIDE SEQUENCE</scope>
    <source>
        <strain evidence="7">AP13</strain>
    </source>
</reference>
<evidence type="ECO:0000313" key="8">
    <source>
        <dbReference type="Proteomes" id="UP000823388"/>
    </source>
</evidence>
<evidence type="ECO:0000313" key="7">
    <source>
        <dbReference type="EMBL" id="KAG2629230.1"/>
    </source>
</evidence>
<evidence type="ECO:0000259" key="6">
    <source>
        <dbReference type="SMART" id="SM01019"/>
    </source>
</evidence>
<keyword evidence="2" id="KW-0805">Transcription regulation</keyword>
<evidence type="ECO:0000256" key="4">
    <source>
        <dbReference type="ARBA" id="ARBA00023163"/>
    </source>
</evidence>
<comment type="caution">
    <text evidence="7">The sequence shown here is derived from an EMBL/GenBank/DDBJ whole genome shotgun (WGS) entry which is preliminary data.</text>
</comment>
<accession>A0A8T0V272</accession>
<proteinExistence type="predicted"/>
<dbReference type="GO" id="GO:0006355">
    <property type="term" value="P:regulation of DNA-templated transcription"/>
    <property type="evidence" value="ECO:0007669"/>
    <property type="project" value="InterPro"/>
</dbReference>
<dbReference type="SUPFAM" id="SSF101936">
    <property type="entry name" value="DNA-binding pseudobarrel domain"/>
    <property type="match status" value="1"/>
</dbReference>
<dbReference type="GO" id="GO:0009725">
    <property type="term" value="P:response to hormone"/>
    <property type="evidence" value="ECO:0007669"/>
    <property type="project" value="InterPro"/>
</dbReference>
<dbReference type="Proteomes" id="UP000823388">
    <property type="component" value="Chromosome 3K"/>
</dbReference>
<dbReference type="InterPro" id="IPR003340">
    <property type="entry name" value="B3_DNA-bd"/>
</dbReference>
<dbReference type="AlphaFoldDB" id="A0A8T0V272"/>
<evidence type="ECO:0000256" key="1">
    <source>
        <dbReference type="ARBA" id="ARBA00004123"/>
    </source>
</evidence>
<evidence type="ECO:0000256" key="2">
    <source>
        <dbReference type="ARBA" id="ARBA00023015"/>
    </source>
</evidence>
<organism evidence="7 8">
    <name type="scientific">Panicum virgatum</name>
    <name type="common">Blackwell switchgrass</name>
    <dbReference type="NCBI Taxonomy" id="38727"/>
    <lineage>
        <taxon>Eukaryota</taxon>
        <taxon>Viridiplantae</taxon>
        <taxon>Streptophyta</taxon>
        <taxon>Embryophyta</taxon>
        <taxon>Tracheophyta</taxon>
        <taxon>Spermatophyta</taxon>
        <taxon>Magnoliopsida</taxon>
        <taxon>Liliopsida</taxon>
        <taxon>Poales</taxon>
        <taxon>Poaceae</taxon>
        <taxon>PACMAD clade</taxon>
        <taxon>Panicoideae</taxon>
        <taxon>Panicodae</taxon>
        <taxon>Paniceae</taxon>
        <taxon>Panicinae</taxon>
        <taxon>Panicum</taxon>
        <taxon>Panicum sect. Hiantes</taxon>
    </lineage>
</organism>
<keyword evidence="5" id="KW-0539">Nucleus</keyword>
<feature type="domain" description="TF-B3" evidence="6">
    <location>
        <begin position="117"/>
        <end position="216"/>
    </location>
</feature>
<dbReference type="GO" id="GO:0005634">
    <property type="term" value="C:nucleus"/>
    <property type="evidence" value="ECO:0007669"/>
    <property type="project" value="UniProtKB-SubCell"/>
</dbReference>
<dbReference type="GO" id="GO:0003677">
    <property type="term" value="F:DNA binding"/>
    <property type="evidence" value="ECO:0007669"/>
    <property type="project" value="UniProtKB-KW"/>
</dbReference>
<dbReference type="EMBL" id="CM029041">
    <property type="protein sequence ID" value="KAG2629230.1"/>
    <property type="molecule type" value="Genomic_DNA"/>
</dbReference>
<evidence type="ECO:0000256" key="5">
    <source>
        <dbReference type="ARBA" id="ARBA00023242"/>
    </source>
</evidence>
<dbReference type="PANTHER" id="PTHR31384:SF72">
    <property type="entry name" value="AUXIN RESPONSE FACTOR 4"/>
    <property type="match status" value="1"/>
</dbReference>
<evidence type="ECO:0000256" key="3">
    <source>
        <dbReference type="ARBA" id="ARBA00023125"/>
    </source>
</evidence>
<dbReference type="InterPro" id="IPR015300">
    <property type="entry name" value="DNA-bd_pseudobarrel_sf"/>
</dbReference>
<protein>
    <recommendedName>
        <fullName evidence="6">TF-B3 domain-containing protein</fullName>
    </recommendedName>
</protein>
<dbReference type="InterPro" id="IPR044835">
    <property type="entry name" value="ARF_plant"/>
</dbReference>
<gene>
    <name evidence="7" type="ORF">PVAP13_3KG402700</name>
</gene>
<dbReference type="Gene3D" id="2.40.330.10">
    <property type="entry name" value="DNA-binding pseudobarrel domain"/>
    <property type="match status" value="1"/>
</dbReference>
<sequence>MSSAEIAPNFYDCEDLDKHVSEELWYAIAGQGVMVPQAGELVVYFPQGHLQQSGGVSKHLKDVPSQITCRLLNLELKSKKDFVYALLLLEPEPNHDFEVINNRGLLPPMPRHPVSYFCKKLGVADTVAHAWLSIPRKHAEKCLPQLDMTQMAPTQELVVKDLSGKEWCFQHRLVRQMRHLLQITDFATSKNLVAGDVIVILRGQDGELRVGVRRSMRQLRNVPAPEMLNDKGSEKGVSILESISHAVTTRSKFTVLYKPRFDLETGQQYNSLNIIRSLPFILKIKYKDIYSIFSIYKGPPLTSLPKASQTTRLVLPLEILDILF</sequence>
<dbReference type="CDD" id="cd10017">
    <property type="entry name" value="B3_DNA"/>
    <property type="match status" value="1"/>
</dbReference>